<sequence>MKSEKMFKSPYSRFAAMVATSTVVMFGLMYLNTYQWNHIYFSETRVYMAILMGASMAGIMLGYMLSMYNSRKINIGIFVGSIGVFVLSLWLVRSQVTVGDISWMKAMIPHHSIAIMTSERANLSDPRVQDLAQSIITTQYREINEMKMLIQDLEGQS</sequence>
<comment type="caution">
    <text evidence="3">The sequence shown here is derived from an EMBL/GenBank/DDBJ whole genome shotgun (WGS) entry which is preliminary data.</text>
</comment>
<dbReference type="Proteomes" id="UP000050465">
    <property type="component" value="Unassembled WGS sequence"/>
</dbReference>
<evidence type="ECO:0000256" key="1">
    <source>
        <dbReference type="SAM" id="Phobius"/>
    </source>
</evidence>
<dbReference type="AlphaFoldDB" id="A0A0P8DA69"/>
<keyword evidence="1" id="KW-1133">Transmembrane helix</keyword>
<dbReference type="EMBL" id="LJZR01000041">
    <property type="protein sequence ID" value="KPQ32977.1"/>
    <property type="molecule type" value="Genomic_DNA"/>
</dbReference>
<feature type="transmembrane region" description="Helical" evidence="1">
    <location>
        <begin position="46"/>
        <end position="66"/>
    </location>
</feature>
<feature type="transmembrane region" description="Helical" evidence="1">
    <location>
        <begin position="73"/>
        <end position="92"/>
    </location>
</feature>
<reference evidence="3 4" key="1">
    <citation type="submission" date="2015-09" db="EMBL/GenBank/DDBJ databases">
        <title>Identification and resolution of microdiversity through metagenomic sequencing of parallel consortia.</title>
        <authorList>
            <person name="Nelson W.C."/>
            <person name="Romine M.F."/>
            <person name="Lindemann S.R."/>
        </authorList>
    </citation>
    <scope>NUCLEOTIDE SEQUENCE [LARGE SCALE GENOMIC DNA]</scope>
    <source>
        <strain evidence="3">Ana</strain>
    </source>
</reference>
<feature type="transmembrane region" description="Helical" evidence="1">
    <location>
        <begin position="12"/>
        <end position="31"/>
    </location>
</feature>
<keyword evidence="1" id="KW-0472">Membrane</keyword>
<proteinExistence type="predicted"/>
<evidence type="ECO:0000313" key="3">
    <source>
        <dbReference type="EMBL" id="KPQ32977.1"/>
    </source>
</evidence>
<accession>A0A0P8DA69</accession>
<name>A0A0P8DA69_9CYAN</name>
<feature type="domain" description="DUF305" evidence="2">
    <location>
        <begin position="98"/>
        <end position="148"/>
    </location>
</feature>
<dbReference type="Gene3D" id="1.20.1260.10">
    <property type="match status" value="1"/>
</dbReference>
<dbReference type="InterPro" id="IPR005183">
    <property type="entry name" value="DUF305_CopM-like"/>
</dbReference>
<evidence type="ECO:0000259" key="2">
    <source>
        <dbReference type="Pfam" id="PF03713"/>
    </source>
</evidence>
<organism evidence="3 4">
    <name type="scientific">Phormidesmis priestleyi Ana</name>
    <dbReference type="NCBI Taxonomy" id="1666911"/>
    <lineage>
        <taxon>Bacteria</taxon>
        <taxon>Bacillati</taxon>
        <taxon>Cyanobacteriota</taxon>
        <taxon>Cyanophyceae</taxon>
        <taxon>Leptolyngbyales</taxon>
        <taxon>Leptolyngbyaceae</taxon>
        <taxon>Phormidesmis</taxon>
    </lineage>
</organism>
<gene>
    <name evidence="3" type="ORF">HLUCCA11_19985</name>
</gene>
<dbReference type="InterPro" id="IPR012347">
    <property type="entry name" value="Ferritin-like"/>
</dbReference>
<dbReference type="Pfam" id="PF03713">
    <property type="entry name" value="DUF305"/>
    <property type="match status" value="1"/>
</dbReference>
<keyword evidence="1" id="KW-0812">Transmembrane</keyword>
<evidence type="ECO:0000313" key="4">
    <source>
        <dbReference type="Proteomes" id="UP000050465"/>
    </source>
</evidence>
<dbReference type="PATRIC" id="fig|1666911.3.peg.2354"/>
<protein>
    <recommendedName>
        <fullName evidence="2">DUF305 domain-containing protein</fullName>
    </recommendedName>
</protein>